<sequence>MENLQYILQPFIQWDLLLIVAVGTLFGFIVGALPGLSVTMGVTLLVSLTYSWDTTAAIVFMVSAYVSGIYGGSRTAILMNIPGSVASLATTFDGYPLAQQGEAGRAIGIATIYSCIGGTLGIIVFALASPLLADFALSFASRDYFLLMVLGLLLVGSLGQGSMARSVFSAGIGVIVGLVGIDLMTGEERFTLGLFELKGGIYYLAALLGLFGFSEVLFQFREVAKKAVSNNVGKLLPPLNYILKFLPLTLRSAIIGVLIGALPGAGPEIAAIMAYDHAKKSVKKPTRPFGKGAYEGVLAPDTANMSATGGTMIPMMTLGIPGDAVTAVMLGAFMIHGLQPGPMLMVTTPDLFYVIVGAGFLSMIFVFIWGLSAVRQFTKITLVPRHILLPIIGFLTILGAYAVNYSITEVYWMIGFGVLGYFMKLYNFQSGPMVLGIILGPMLDTHFRRSIISEEGLVGFLASLVTHPISFVLTLAVVFSIFASTPFYKNMMFKLRSTITKGKAA</sequence>
<dbReference type="PANTHER" id="PTHR35342">
    <property type="entry name" value="TRICARBOXYLIC TRANSPORT PROTEIN"/>
    <property type="match status" value="1"/>
</dbReference>
<reference evidence="3 4" key="1">
    <citation type="submission" date="2023-07" db="EMBL/GenBank/DDBJ databases">
        <title>Genomic Encyclopedia of Type Strains, Phase IV (KMG-IV): sequencing the most valuable type-strain genomes for metagenomic binning, comparative biology and taxonomic classification.</title>
        <authorList>
            <person name="Goeker M."/>
        </authorList>
    </citation>
    <scope>NUCLEOTIDE SEQUENCE [LARGE SCALE GENOMIC DNA]</scope>
    <source>
        <strain evidence="3 4">DSM 23948</strain>
    </source>
</reference>
<evidence type="ECO:0000313" key="3">
    <source>
        <dbReference type="EMBL" id="MDQ0157182.1"/>
    </source>
</evidence>
<protein>
    <submittedName>
        <fullName evidence="3">Tricarboxylic transport membrane protein</fullName>
    </submittedName>
</protein>
<feature type="transmembrane region" description="Helical" evidence="1">
    <location>
        <begin position="318"/>
        <end position="339"/>
    </location>
</feature>
<keyword evidence="1" id="KW-0472">Membrane</keyword>
<feature type="transmembrane region" description="Helical" evidence="1">
    <location>
        <begin position="107"/>
        <end position="129"/>
    </location>
</feature>
<feature type="domain" description="DUF112" evidence="2">
    <location>
        <begin position="17"/>
        <end position="435"/>
    </location>
</feature>
<proteinExistence type="predicted"/>
<dbReference type="InterPro" id="IPR002823">
    <property type="entry name" value="DUF112_TM"/>
</dbReference>
<evidence type="ECO:0000256" key="1">
    <source>
        <dbReference type="SAM" id="Phobius"/>
    </source>
</evidence>
<feature type="transmembrane region" description="Helical" evidence="1">
    <location>
        <begin position="135"/>
        <end position="155"/>
    </location>
</feature>
<keyword evidence="1" id="KW-1133">Transmembrane helix</keyword>
<feature type="transmembrane region" description="Helical" evidence="1">
    <location>
        <begin position="16"/>
        <end position="38"/>
    </location>
</feature>
<dbReference type="EMBL" id="JAUSTU010000021">
    <property type="protein sequence ID" value="MDQ0157182.1"/>
    <property type="molecule type" value="Genomic_DNA"/>
</dbReference>
<evidence type="ECO:0000259" key="2">
    <source>
        <dbReference type="Pfam" id="PF01970"/>
    </source>
</evidence>
<keyword evidence="1" id="KW-0812">Transmembrane</keyword>
<feature type="transmembrane region" description="Helical" evidence="1">
    <location>
        <begin position="167"/>
        <end position="185"/>
    </location>
</feature>
<organism evidence="3 4">
    <name type="scientific">Anoxybacillus andreesenii</name>
    <dbReference type="NCBI Taxonomy" id="1325932"/>
    <lineage>
        <taxon>Bacteria</taxon>
        <taxon>Bacillati</taxon>
        <taxon>Bacillota</taxon>
        <taxon>Bacilli</taxon>
        <taxon>Bacillales</taxon>
        <taxon>Anoxybacillaceae</taxon>
        <taxon>Anoxybacillus</taxon>
    </lineage>
</organism>
<feature type="transmembrane region" description="Helical" evidence="1">
    <location>
        <begin position="200"/>
        <end position="218"/>
    </location>
</feature>
<feature type="transmembrane region" description="Helical" evidence="1">
    <location>
        <begin position="351"/>
        <end position="374"/>
    </location>
</feature>
<keyword evidence="4" id="KW-1185">Reference proteome</keyword>
<name>A0ABT9V8C2_9BACL</name>
<evidence type="ECO:0000313" key="4">
    <source>
        <dbReference type="Proteomes" id="UP001231362"/>
    </source>
</evidence>
<feature type="transmembrane region" description="Helical" evidence="1">
    <location>
        <begin position="50"/>
        <end position="70"/>
    </location>
</feature>
<gene>
    <name evidence="3" type="ORF">J2S07_003510</name>
</gene>
<feature type="transmembrane region" description="Helical" evidence="1">
    <location>
        <begin position="386"/>
        <end position="404"/>
    </location>
</feature>
<feature type="transmembrane region" description="Helical" evidence="1">
    <location>
        <begin position="457"/>
        <end position="483"/>
    </location>
</feature>
<comment type="caution">
    <text evidence="3">The sequence shown here is derived from an EMBL/GenBank/DDBJ whole genome shotgun (WGS) entry which is preliminary data.</text>
</comment>
<dbReference type="Proteomes" id="UP001231362">
    <property type="component" value="Unassembled WGS sequence"/>
</dbReference>
<accession>A0ABT9V8C2</accession>
<dbReference type="RefSeq" id="WP_307151652.1">
    <property type="nucleotide sequence ID" value="NZ_JAUSTU010000021.1"/>
</dbReference>
<dbReference type="PANTHER" id="PTHR35342:SF5">
    <property type="entry name" value="TRICARBOXYLIC TRANSPORT PROTEIN"/>
    <property type="match status" value="1"/>
</dbReference>
<dbReference type="Pfam" id="PF01970">
    <property type="entry name" value="TctA"/>
    <property type="match status" value="1"/>
</dbReference>